<protein>
    <submittedName>
        <fullName evidence="4">WD_REPEATS_REGION domain-containing protein</fullName>
    </submittedName>
</protein>
<dbReference type="GO" id="GO:0007099">
    <property type="term" value="P:centriole replication"/>
    <property type="evidence" value="ECO:0007669"/>
    <property type="project" value="TreeGrafter"/>
</dbReference>
<dbReference type="InterPro" id="IPR036322">
    <property type="entry name" value="WD40_repeat_dom_sf"/>
</dbReference>
<proteinExistence type="predicted"/>
<evidence type="ECO:0000313" key="4">
    <source>
        <dbReference type="EnsemblMetazoa" id="GPAI006373-PA"/>
    </source>
</evidence>
<sequence>MFAPRNSSPVRVYGKEDVIAYEIKLKKVLGLTVCSNAALDCSSISGLLAYPAGCTIVLFNAKKQSQAYLVNTSRKAFTSVAFSRCGRYIATGECGINPAIKVWELDAPNGNLGNCTGGNVIAEFVDHKYAVTCVAFSPTGKYLVSVGSQHDMIVNVFDWKANLKMASNKISSKVSAISFAEDGSYFVTVGNRHVKYWYLEGSRKYKDPIPLMGRSAILGDLRDNDFCAVACGKGACAESTYAITRQGHLVEFSSRRLLDKWVQCRTTNANCISVNGQFILVGCAEAIIRIFNTSTLEYVTTLPRTHYLGVDVAEGIHINHIMTVPAQAKYPDCIAMAFDEQRSKVTCVYNDHSLYIWDMRDIKRVGKSHSFLYHSTCIWGVETVPYNMERDISHTLPDDSFVTCSSDDTIRVWGLEECANNEIYRKNIYSKELLKIIYIDNDLNYIKDPEIFNDKNNPGINSNYDGRNGVRCIKISPELQHLASGDRSGNIRVYDLNNLKLITTIEAHESEVLCLEYSNESIDRKLLASASRDRLIHVFDVAQNYHLLQTLDDHSSSITSIKFVGTGFNFQMISCGADKSIMFRSFQGNIFLRGTHTSGKTTLYDMEVDSNSKHILTACQDRNIRVYGTQNSKHTKTFKGSYSDEGSLIKLSLDPSGIYVATSCTDKTLAVYDYYSNECMARMSGHSELVTGLKFTNDCRYLISASGDGCIFIWQVPHDMIVTMQARLSQQRLRSGHSSAPKLISANAQEGVITNSHTVDLDDMNTSQKYAHSSNLMAAEIALTPGYKLSDVGQLPQWAKKKAGTSSEVESSGAGMPFSKPESNSNLNASSSLTSLAPRPRNRWAQRGQFDADALTDIRSNSESPLGSTTTGMGILPTITVGGLSNTQTSDYNSASSKDIMYNQMYFSEDSSLDSGMETRRDLKFIGSDNVGTAPSNSNAFGNNGSGLPQLLQDKRKSGLRFDNISTNDHDGDVEDISDGERTSSDHGLFYNNISPSTPTDFKVTAMNEEELRKSVRRQKFEKTGLSISANCSSHTASTGTGTGTSDTEDEGSTPSAEHADRSLASTLGGSSESIPLASGSFLQAALPDAPCAVLERGSTGRRSISAKHNTENNKSVVTVQPTITKSYTTTKKEELLKVINEAKQKLENVGYRSLRGSHSISDLSLAADFDGPRTSAAANRYSKTERKHEQIRLATESRMRPFECDSKQKGYVKSLTMNFDMLAKGIETDIENGRRRVLNDNVDGDLCAYARHIKRNCSLPDVLENTGSYKIDEDSKSPPFVQVDADGIEVELAKEVKADSDVDNEDEKEDESNSKSILPAPAEESSSIRRACSLSDLYMGNVSKGGKVNNSNQKSGAAHRNTSTTRNANKRNSQQKGSPSNLSANPSMGILNLSDSEPEDTNHGRVLSAGQGKSIGSFGPARSHGAKNSNSNNSRRKSGIQMNFNNDDSSSEEAQGSSSNAKPVVPPRPRNLSFDHKTKAQNSCNMTKQRSVYEAEEHLDLGGCTDPKSQVHNVINKLYSTTQTVLQLHANLRNCEDSLMLKELENAVIMTQNMLTNITQNKTDKSNQLANHSFTTTEQKNLENGDYLMMVNNCADLLTLKRIHDNLQPPALLLPLKIKKKKKRKKKRLIHLVKMERNIKFLPKVNSKANVLNYLQLNLLSLSFCLFLLRTLPSNLYSIRFIDLSLKRNDFFLYVIHFMDNKNYN</sequence>
<reference evidence="4" key="2">
    <citation type="submission" date="2020-05" db="UniProtKB">
        <authorList>
            <consortium name="EnsemblMetazoa"/>
        </authorList>
    </citation>
    <scope>IDENTIFICATION</scope>
    <source>
        <strain evidence="4">IAEA</strain>
    </source>
</reference>
<evidence type="ECO:0000256" key="1">
    <source>
        <dbReference type="PROSITE-ProRule" id="PRU00221"/>
    </source>
</evidence>
<dbReference type="SUPFAM" id="SSF50998">
    <property type="entry name" value="Quinoprotein alcohol dehydrogenase-like"/>
    <property type="match status" value="1"/>
</dbReference>
<dbReference type="InterPro" id="IPR056162">
    <property type="entry name" value="WD40_MABP1-WDR62_2nd"/>
</dbReference>
<keyword evidence="1" id="KW-0853">WD repeat</keyword>
<dbReference type="VEuPathDB" id="VectorBase:GPAI006373"/>
<dbReference type="STRING" id="7398.A0A1A9Z7R7"/>
<dbReference type="InterPro" id="IPR001680">
    <property type="entry name" value="WD40_rpt"/>
</dbReference>
<dbReference type="FunFam" id="2.130.10.10:FF:000046">
    <property type="entry name" value="WD repeat-containing protein 62 isoform 1"/>
    <property type="match status" value="1"/>
</dbReference>
<feature type="compositionally biased region" description="Low complexity" evidence="2">
    <location>
        <begin position="1033"/>
        <end position="1046"/>
    </location>
</feature>
<keyword evidence="5" id="KW-1185">Reference proteome</keyword>
<dbReference type="Gene3D" id="2.130.10.10">
    <property type="entry name" value="YVTN repeat-like/Quinoprotein amine dehydrogenase"/>
    <property type="match status" value="3"/>
</dbReference>
<feature type="compositionally biased region" description="Polar residues" evidence="2">
    <location>
        <begin position="1349"/>
        <end position="1387"/>
    </location>
</feature>
<dbReference type="PANTHER" id="PTHR45589">
    <property type="entry name" value="WD REPEAT DOMAIN 62, ISOFORM G"/>
    <property type="match status" value="1"/>
</dbReference>
<name>A0A1A9Z7R7_GLOPL</name>
<feature type="region of interest" description="Disordered" evidence="2">
    <location>
        <begin position="803"/>
        <end position="843"/>
    </location>
</feature>
<feature type="repeat" description="WD" evidence="1">
    <location>
        <begin position="683"/>
        <end position="716"/>
    </location>
</feature>
<dbReference type="PROSITE" id="PS50294">
    <property type="entry name" value="WD_REPEATS_REGION"/>
    <property type="match status" value="1"/>
</dbReference>
<dbReference type="Pfam" id="PF00400">
    <property type="entry name" value="WD40"/>
    <property type="match status" value="1"/>
</dbReference>
<evidence type="ECO:0000259" key="3">
    <source>
        <dbReference type="Pfam" id="PF24782"/>
    </source>
</evidence>
<dbReference type="SUPFAM" id="SSF50978">
    <property type="entry name" value="WD40 repeat-like"/>
    <property type="match status" value="1"/>
</dbReference>
<feature type="region of interest" description="Disordered" evidence="2">
    <location>
        <begin position="1344"/>
        <end position="1476"/>
    </location>
</feature>
<feature type="compositionally biased region" description="Acidic residues" evidence="2">
    <location>
        <begin position="1302"/>
        <end position="1311"/>
    </location>
</feature>
<dbReference type="PROSITE" id="PS50082">
    <property type="entry name" value="WD_REPEATS_2"/>
    <property type="match status" value="2"/>
</dbReference>
<accession>A0A1A9Z7R7</accession>
<feature type="region of interest" description="Disordered" evidence="2">
    <location>
        <begin position="1027"/>
        <end position="1072"/>
    </location>
</feature>
<feature type="region of interest" description="Disordered" evidence="2">
    <location>
        <begin position="962"/>
        <end position="1002"/>
    </location>
</feature>
<feature type="domain" description="MABP1/WDR62 second WD40" evidence="3">
    <location>
        <begin position="378"/>
        <end position="715"/>
    </location>
</feature>
<evidence type="ECO:0000256" key="2">
    <source>
        <dbReference type="SAM" id="MobiDB-lite"/>
    </source>
</evidence>
<dbReference type="Pfam" id="PF24782">
    <property type="entry name" value="WD40_MABP1-WDR62_2nd"/>
    <property type="match status" value="1"/>
</dbReference>
<dbReference type="GO" id="GO:0072686">
    <property type="term" value="C:mitotic spindle"/>
    <property type="evidence" value="ECO:0007669"/>
    <property type="project" value="TreeGrafter"/>
</dbReference>
<feature type="region of interest" description="Disordered" evidence="2">
    <location>
        <begin position="1296"/>
        <end position="1329"/>
    </location>
</feature>
<dbReference type="InterPro" id="IPR015943">
    <property type="entry name" value="WD40/YVTN_repeat-like_dom_sf"/>
</dbReference>
<reference evidence="5" key="1">
    <citation type="submission" date="2014-03" db="EMBL/GenBank/DDBJ databases">
        <authorList>
            <person name="Aksoy S."/>
            <person name="Warren W."/>
            <person name="Wilson R.K."/>
        </authorList>
    </citation>
    <scope>NUCLEOTIDE SEQUENCE [LARGE SCALE GENOMIC DNA]</scope>
    <source>
        <strain evidence="5">IAEA</strain>
    </source>
</reference>
<dbReference type="EnsemblMetazoa" id="GPAI006373-RA">
    <property type="protein sequence ID" value="GPAI006373-PA"/>
    <property type="gene ID" value="GPAI006373"/>
</dbReference>
<dbReference type="PANTHER" id="PTHR45589:SF1">
    <property type="entry name" value="WD REPEAT DOMAIN 62, ISOFORM G"/>
    <property type="match status" value="1"/>
</dbReference>
<dbReference type="SMART" id="SM00320">
    <property type="entry name" value="WD40"/>
    <property type="match status" value="12"/>
</dbReference>
<dbReference type="InterPro" id="IPR052779">
    <property type="entry name" value="WDR62"/>
</dbReference>
<feature type="compositionally biased region" description="Low complexity" evidence="2">
    <location>
        <begin position="823"/>
        <end position="837"/>
    </location>
</feature>
<evidence type="ECO:0000313" key="5">
    <source>
        <dbReference type="Proteomes" id="UP000092445"/>
    </source>
</evidence>
<organism evidence="4 5">
    <name type="scientific">Glossina pallidipes</name>
    <name type="common">Tsetse fly</name>
    <dbReference type="NCBI Taxonomy" id="7398"/>
    <lineage>
        <taxon>Eukaryota</taxon>
        <taxon>Metazoa</taxon>
        <taxon>Ecdysozoa</taxon>
        <taxon>Arthropoda</taxon>
        <taxon>Hexapoda</taxon>
        <taxon>Insecta</taxon>
        <taxon>Pterygota</taxon>
        <taxon>Neoptera</taxon>
        <taxon>Endopterygota</taxon>
        <taxon>Diptera</taxon>
        <taxon>Brachycera</taxon>
        <taxon>Muscomorpha</taxon>
        <taxon>Hippoboscoidea</taxon>
        <taxon>Glossinidae</taxon>
        <taxon>Glossina</taxon>
    </lineage>
</organism>
<dbReference type="InterPro" id="IPR011047">
    <property type="entry name" value="Quinoprotein_ADH-like_sf"/>
</dbReference>
<feature type="repeat" description="WD" evidence="1">
    <location>
        <begin position="505"/>
        <end position="549"/>
    </location>
</feature>
<dbReference type="Proteomes" id="UP000092445">
    <property type="component" value="Unassembled WGS sequence"/>
</dbReference>